<keyword evidence="12" id="KW-1185">Reference proteome</keyword>
<dbReference type="Pfam" id="PF00001">
    <property type="entry name" value="7tm_1"/>
    <property type="match status" value="1"/>
</dbReference>
<evidence type="ECO:0000313" key="12">
    <source>
        <dbReference type="Proteomes" id="UP000005408"/>
    </source>
</evidence>
<dbReference type="SUPFAM" id="SSF81321">
    <property type="entry name" value="Family A G protein-coupled receptor-like"/>
    <property type="match status" value="1"/>
</dbReference>
<evidence type="ECO:0000256" key="4">
    <source>
        <dbReference type="ARBA" id="ARBA00023040"/>
    </source>
</evidence>
<dbReference type="PROSITE" id="PS00237">
    <property type="entry name" value="G_PROTEIN_RECEP_F1_1"/>
    <property type="match status" value="1"/>
</dbReference>
<feature type="transmembrane region" description="Helical" evidence="9">
    <location>
        <begin position="185"/>
        <end position="206"/>
    </location>
</feature>
<dbReference type="PRINTS" id="PR00237">
    <property type="entry name" value="GPCRRHODOPSN"/>
</dbReference>
<evidence type="ECO:0000259" key="10">
    <source>
        <dbReference type="PROSITE" id="PS50262"/>
    </source>
</evidence>
<feature type="transmembrane region" description="Helical" evidence="9">
    <location>
        <begin position="242"/>
        <end position="264"/>
    </location>
</feature>
<dbReference type="PANTHER" id="PTHR24243">
    <property type="entry name" value="G-PROTEIN COUPLED RECEPTOR"/>
    <property type="match status" value="1"/>
</dbReference>
<dbReference type="InterPro" id="IPR017452">
    <property type="entry name" value="GPCR_Rhodpsn_7TM"/>
</dbReference>
<dbReference type="OrthoDB" id="10037617at2759"/>
<feature type="transmembrane region" description="Helical" evidence="9">
    <location>
        <begin position="105"/>
        <end position="123"/>
    </location>
</feature>
<evidence type="ECO:0000256" key="1">
    <source>
        <dbReference type="ARBA" id="ARBA00004141"/>
    </source>
</evidence>
<dbReference type="OMA" id="FEETWTY"/>
<keyword evidence="7 8" id="KW-0807">Transducer</keyword>
<evidence type="ECO:0000256" key="2">
    <source>
        <dbReference type="ARBA" id="ARBA00022692"/>
    </source>
</evidence>
<evidence type="ECO:0000256" key="7">
    <source>
        <dbReference type="ARBA" id="ARBA00023224"/>
    </source>
</evidence>
<accession>A0A8W8HM40</accession>
<dbReference type="AlphaFoldDB" id="A0A8W8HM40"/>
<evidence type="ECO:0000256" key="6">
    <source>
        <dbReference type="ARBA" id="ARBA00023170"/>
    </source>
</evidence>
<proteinExistence type="inferred from homology"/>
<protein>
    <recommendedName>
        <fullName evidence="10">G-protein coupled receptors family 1 profile domain-containing protein</fullName>
    </recommendedName>
</protein>
<dbReference type="EnsemblMetazoa" id="G10207.2">
    <property type="protein sequence ID" value="G10207.2:cds"/>
    <property type="gene ID" value="G10207"/>
</dbReference>
<sequence length="412" mass="46671">METVQNLSSFGDIYSQSVSSDIMFTGKKFMNYSLPIGFGSPGLALKFTRNESHPEDLGSVSISPGTIVGLSLLFFVICVVGICGNSFVVCAVICNKKMRTSMTNLLITNLAFADLLIMVFGIPETILFMLDQGWLFNRTACKVNRYVMVTSLYGSVLTLIALCVERYVAIIHPIKAHIVCNKRRIVFVLGCIWPCACLAGLPTLLFNEVVQGDPTLPVFYCMIIFPDDHMFYFVIFKYIESALFYFLPLVIQVTLYVFVTKHLFVGSERLHRRVTIRLVNGSSLERFSEALQARRGVVKMLISSVVVYFLSYLPHQVLLISNTISPQTFHKNFAFQVFVMIVANVNSAANPVLYSIFSQNFRQCFKFIICRCCRTKHHHHHHQMKPPRQPTLTSNTSRIWRHASYASATTEM</sequence>
<organism evidence="11 12">
    <name type="scientific">Magallana gigas</name>
    <name type="common">Pacific oyster</name>
    <name type="synonym">Crassostrea gigas</name>
    <dbReference type="NCBI Taxonomy" id="29159"/>
    <lineage>
        <taxon>Eukaryota</taxon>
        <taxon>Metazoa</taxon>
        <taxon>Spiralia</taxon>
        <taxon>Lophotrochozoa</taxon>
        <taxon>Mollusca</taxon>
        <taxon>Bivalvia</taxon>
        <taxon>Autobranchia</taxon>
        <taxon>Pteriomorphia</taxon>
        <taxon>Ostreida</taxon>
        <taxon>Ostreoidea</taxon>
        <taxon>Ostreidae</taxon>
        <taxon>Magallana</taxon>
    </lineage>
</organism>
<feature type="transmembrane region" description="Helical" evidence="9">
    <location>
        <begin position="333"/>
        <end position="357"/>
    </location>
</feature>
<keyword evidence="2 8" id="KW-0812">Transmembrane</keyword>
<dbReference type="Gene3D" id="1.20.1070.10">
    <property type="entry name" value="Rhodopsin 7-helix transmembrane proteins"/>
    <property type="match status" value="1"/>
</dbReference>
<dbReference type="GO" id="GO:0016020">
    <property type="term" value="C:membrane"/>
    <property type="evidence" value="ECO:0007669"/>
    <property type="project" value="UniProtKB-SubCell"/>
</dbReference>
<feature type="domain" description="G-protein coupled receptors family 1 profile" evidence="10">
    <location>
        <begin position="84"/>
        <end position="354"/>
    </location>
</feature>
<dbReference type="EnsemblMetazoa" id="G10207.5">
    <property type="protein sequence ID" value="G10207.5:cds"/>
    <property type="gene ID" value="G10207"/>
</dbReference>
<comment type="subcellular location">
    <subcellularLocation>
        <location evidence="1">Membrane</location>
        <topology evidence="1">Multi-pass membrane protein</topology>
    </subcellularLocation>
</comment>
<dbReference type="PROSITE" id="PS50262">
    <property type="entry name" value="G_PROTEIN_RECEP_F1_2"/>
    <property type="match status" value="1"/>
</dbReference>
<dbReference type="InterPro" id="IPR000276">
    <property type="entry name" value="GPCR_Rhodpsn"/>
</dbReference>
<evidence type="ECO:0000256" key="3">
    <source>
        <dbReference type="ARBA" id="ARBA00022989"/>
    </source>
</evidence>
<keyword evidence="4 8" id="KW-0297">G-protein coupled receptor</keyword>
<keyword evidence="3 9" id="KW-1133">Transmembrane helix</keyword>
<evidence type="ECO:0000313" key="11">
    <source>
        <dbReference type="EnsemblMetazoa" id="G10207.2:cds"/>
    </source>
</evidence>
<dbReference type="PANTHER" id="PTHR24243:SF208">
    <property type="entry name" value="PYROKININ-1 RECEPTOR"/>
    <property type="match status" value="1"/>
</dbReference>
<keyword evidence="5 9" id="KW-0472">Membrane</keyword>
<keyword evidence="6 8" id="KW-0675">Receptor</keyword>
<dbReference type="CDD" id="cd00637">
    <property type="entry name" value="7tm_classA_rhodopsin-like"/>
    <property type="match status" value="1"/>
</dbReference>
<dbReference type="Proteomes" id="UP000005408">
    <property type="component" value="Unassembled WGS sequence"/>
</dbReference>
<dbReference type="GO" id="GO:0004930">
    <property type="term" value="F:G protein-coupled receptor activity"/>
    <property type="evidence" value="ECO:0007669"/>
    <property type="project" value="UniProtKB-KW"/>
</dbReference>
<evidence type="ECO:0000256" key="5">
    <source>
        <dbReference type="ARBA" id="ARBA00023136"/>
    </source>
</evidence>
<name>A0A8W8HM40_MAGGI</name>
<dbReference type="EnsemblMetazoa" id="G10207.3">
    <property type="protein sequence ID" value="G10207.3:cds"/>
    <property type="gene ID" value="G10207"/>
</dbReference>
<reference evidence="11" key="1">
    <citation type="submission" date="2022-08" db="UniProtKB">
        <authorList>
            <consortium name="EnsemblMetazoa"/>
        </authorList>
    </citation>
    <scope>IDENTIFICATION</scope>
    <source>
        <strain evidence="11">05x7-T-G4-1.051#20</strain>
    </source>
</reference>
<evidence type="ECO:0000256" key="9">
    <source>
        <dbReference type="SAM" id="Phobius"/>
    </source>
</evidence>
<feature type="transmembrane region" description="Helical" evidence="9">
    <location>
        <begin position="296"/>
        <end position="313"/>
    </location>
</feature>
<evidence type="ECO:0000256" key="8">
    <source>
        <dbReference type="RuleBase" id="RU000688"/>
    </source>
</evidence>
<feature type="transmembrane region" description="Helical" evidence="9">
    <location>
        <begin position="67"/>
        <end position="93"/>
    </location>
</feature>
<comment type="similarity">
    <text evidence="8">Belongs to the G-protein coupled receptor 1 family.</text>
</comment>
<feature type="transmembrane region" description="Helical" evidence="9">
    <location>
        <begin position="143"/>
        <end position="164"/>
    </location>
</feature>